<dbReference type="KEGG" id="salf:SMD44_07940"/>
<evidence type="ECO:0000313" key="2">
    <source>
        <dbReference type="Proteomes" id="UP000195880"/>
    </source>
</evidence>
<accession>A0A1Z1WPV3</accession>
<evidence type="ECO:0000313" key="1">
    <source>
        <dbReference type="EMBL" id="ARX88453.1"/>
    </source>
</evidence>
<sequence>MDAAAVVRQRGEVRRSAPSVITWKVSRLRFCSAGPEDCLAACAEIRDTDRVSSRSFHSGISSSGTPASLRACRVSSITSRLPAAAGIVAGVLRQLRQRGVRVP</sequence>
<proteinExistence type="predicted"/>
<keyword evidence="2" id="KW-1185">Reference proteome</keyword>
<dbReference type="AlphaFoldDB" id="A0A1Z1WPV3"/>
<dbReference type="EMBL" id="CP021748">
    <property type="protein sequence ID" value="ARX88453.1"/>
    <property type="molecule type" value="Genomic_DNA"/>
</dbReference>
<organism evidence="1 2">
    <name type="scientific">Streptomyces alboflavus</name>
    <dbReference type="NCBI Taxonomy" id="67267"/>
    <lineage>
        <taxon>Bacteria</taxon>
        <taxon>Bacillati</taxon>
        <taxon>Actinomycetota</taxon>
        <taxon>Actinomycetes</taxon>
        <taxon>Kitasatosporales</taxon>
        <taxon>Streptomycetaceae</taxon>
        <taxon>Streptomyces</taxon>
    </lineage>
</organism>
<protein>
    <submittedName>
        <fullName evidence="1">Uncharacterized protein</fullName>
    </submittedName>
</protein>
<name>A0A1Z1WPV3_9ACTN</name>
<reference evidence="1 2" key="1">
    <citation type="submission" date="2017-05" db="EMBL/GenBank/DDBJ databases">
        <title>Streptomyces alboflavus Genome sequencing and assembly.</title>
        <authorList>
            <person name="Wang Y."/>
            <person name="Du B."/>
            <person name="Ding Y."/>
            <person name="Liu H."/>
            <person name="Hou Q."/>
            <person name="Liu K."/>
            <person name="Wang C."/>
            <person name="Yao L."/>
        </authorList>
    </citation>
    <scope>NUCLEOTIDE SEQUENCE [LARGE SCALE GENOMIC DNA]</scope>
    <source>
        <strain evidence="1 2">MDJK44</strain>
    </source>
</reference>
<dbReference type="Proteomes" id="UP000195880">
    <property type="component" value="Chromosome"/>
</dbReference>
<gene>
    <name evidence="1" type="ORF">SMD44_07940</name>
</gene>